<keyword evidence="7" id="KW-1185">Reference proteome</keyword>
<comment type="caution">
    <text evidence="6">The sequence shown here is derived from an EMBL/GenBank/DDBJ whole genome shotgun (WGS) entry which is preliminary data.</text>
</comment>
<dbReference type="SUPFAM" id="SSF55811">
    <property type="entry name" value="Nudix"/>
    <property type="match status" value="1"/>
</dbReference>
<dbReference type="InterPro" id="IPR020084">
    <property type="entry name" value="NUDIX_hydrolase_CS"/>
</dbReference>
<dbReference type="Gene3D" id="3.90.79.10">
    <property type="entry name" value="Nucleoside Triphosphate Pyrophosphohydrolase"/>
    <property type="match status" value="1"/>
</dbReference>
<accession>A0ABS0GN55</accession>
<dbReference type="PANTHER" id="PTHR43046">
    <property type="entry name" value="GDP-MANNOSE MANNOSYL HYDROLASE"/>
    <property type="match status" value="1"/>
</dbReference>
<dbReference type="InterPro" id="IPR020476">
    <property type="entry name" value="Nudix_hydrolase"/>
</dbReference>
<dbReference type="Proteomes" id="UP000638560">
    <property type="component" value="Unassembled WGS sequence"/>
</dbReference>
<gene>
    <name evidence="6" type="ORF">I0C86_01200</name>
</gene>
<dbReference type="InterPro" id="IPR000086">
    <property type="entry name" value="NUDIX_hydrolase_dom"/>
</dbReference>
<sequence length="165" mass="18418">MDNKHFRFIISVIGYVVDDDGNVLLSRHPKRGWEVPGGAIEFGEDGVSALVREVQEETGYTVAVNGFVGMYFDLDDETLVLQFRCQPNGSGPRKVVGSEEARWFLPEEARRLVSAEPARSRLLDALAEDGRVAFRGFRSNPYSLLRSEVWIPEPSAMKPDSETIG</sequence>
<dbReference type="Pfam" id="PF00293">
    <property type="entry name" value="NUDIX"/>
    <property type="match status" value="1"/>
</dbReference>
<keyword evidence="3 4" id="KW-0378">Hydrolase</keyword>
<dbReference type="InterPro" id="IPR015797">
    <property type="entry name" value="NUDIX_hydrolase-like_dom_sf"/>
</dbReference>
<protein>
    <submittedName>
        <fullName evidence="6">NUDIX hydrolase</fullName>
    </submittedName>
</protein>
<evidence type="ECO:0000256" key="3">
    <source>
        <dbReference type="ARBA" id="ARBA00022801"/>
    </source>
</evidence>
<evidence type="ECO:0000259" key="5">
    <source>
        <dbReference type="PROSITE" id="PS51462"/>
    </source>
</evidence>
<evidence type="ECO:0000256" key="4">
    <source>
        <dbReference type="RuleBase" id="RU003476"/>
    </source>
</evidence>
<organism evidence="6 7">
    <name type="scientific">Plantactinospora alkalitolerans</name>
    <dbReference type="NCBI Taxonomy" id="2789879"/>
    <lineage>
        <taxon>Bacteria</taxon>
        <taxon>Bacillati</taxon>
        <taxon>Actinomycetota</taxon>
        <taxon>Actinomycetes</taxon>
        <taxon>Micromonosporales</taxon>
        <taxon>Micromonosporaceae</taxon>
        <taxon>Plantactinospora</taxon>
    </lineage>
</organism>
<dbReference type="PANTHER" id="PTHR43046:SF16">
    <property type="entry name" value="ADP-RIBOSE PYROPHOSPHATASE YJHB-RELATED"/>
    <property type="match status" value="1"/>
</dbReference>
<comment type="similarity">
    <text evidence="2 4">Belongs to the Nudix hydrolase family.</text>
</comment>
<reference evidence="6 7" key="1">
    <citation type="submission" date="2020-11" db="EMBL/GenBank/DDBJ databases">
        <title>A novel isolate from a Black sea contaminated sediment with potential to produce alkanes: Plantactinospora alkalitolerans sp. nov.</title>
        <authorList>
            <person name="Carro L."/>
            <person name="Veyisoglu A."/>
            <person name="Guven K."/>
            <person name="Schumann P."/>
            <person name="Klenk H.-P."/>
            <person name="Sahin N."/>
        </authorList>
    </citation>
    <scope>NUCLEOTIDE SEQUENCE [LARGE SCALE GENOMIC DNA]</scope>
    <source>
        <strain evidence="6 7">S1510</strain>
    </source>
</reference>
<dbReference type="GO" id="GO:0016787">
    <property type="term" value="F:hydrolase activity"/>
    <property type="evidence" value="ECO:0007669"/>
    <property type="project" value="UniProtKB-KW"/>
</dbReference>
<dbReference type="PROSITE" id="PS51462">
    <property type="entry name" value="NUDIX"/>
    <property type="match status" value="1"/>
</dbReference>
<feature type="domain" description="Nudix hydrolase" evidence="5">
    <location>
        <begin position="7"/>
        <end position="126"/>
    </location>
</feature>
<dbReference type="CDD" id="cd02883">
    <property type="entry name" value="NUDIX_Hydrolase"/>
    <property type="match status" value="1"/>
</dbReference>
<dbReference type="PROSITE" id="PS00893">
    <property type="entry name" value="NUDIX_BOX"/>
    <property type="match status" value="1"/>
</dbReference>
<proteinExistence type="inferred from homology"/>
<evidence type="ECO:0000256" key="1">
    <source>
        <dbReference type="ARBA" id="ARBA00001946"/>
    </source>
</evidence>
<evidence type="ECO:0000313" key="6">
    <source>
        <dbReference type="EMBL" id="MBF9127620.1"/>
    </source>
</evidence>
<name>A0ABS0GN55_9ACTN</name>
<comment type="cofactor">
    <cofactor evidence="1">
        <name>Mg(2+)</name>
        <dbReference type="ChEBI" id="CHEBI:18420"/>
    </cofactor>
</comment>
<evidence type="ECO:0000256" key="2">
    <source>
        <dbReference type="ARBA" id="ARBA00005582"/>
    </source>
</evidence>
<dbReference type="EMBL" id="JADPUN010000032">
    <property type="protein sequence ID" value="MBF9127620.1"/>
    <property type="molecule type" value="Genomic_DNA"/>
</dbReference>
<dbReference type="RefSeq" id="WP_196199282.1">
    <property type="nucleotide sequence ID" value="NZ_JADPUN010000032.1"/>
</dbReference>
<evidence type="ECO:0000313" key="7">
    <source>
        <dbReference type="Proteomes" id="UP000638560"/>
    </source>
</evidence>
<dbReference type="PRINTS" id="PR00502">
    <property type="entry name" value="NUDIXFAMILY"/>
</dbReference>